<reference evidence="1" key="1">
    <citation type="submission" date="2021-02" db="EMBL/GenBank/DDBJ databases">
        <authorList>
            <consortium name="DOE Joint Genome Institute"/>
            <person name="Ahrendt S."/>
            <person name="Looney B.P."/>
            <person name="Miyauchi S."/>
            <person name="Morin E."/>
            <person name="Drula E."/>
            <person name="Courty P.E."/>
            <person name="Chicoki N."/>
            <person name="Fauchery L."/>
            <person name="Kohler A."/>
            <person name="Kuo A."/>
            <person name="Labutti K."/>
            <person name="Pangilinan J."/>
            <person name="Lipzen A."/>
            <person name="Riley R."/>
            <person name="Andreopoulos W."/>
            <person name="He G."/>
            <person name="Johnson J."/>
            <person name="Barry K.W."/>
            <person name="Grigoriev I.V."/>
            <person name="Nagy L."/>
            <person name="Hibbett D."/>
            <person name="Henrissat B."/>
            <person name="Matheny P.B."/>
            <person name="Labbe J."/>
            <person name="Martin F."/>
        </authorList>
    </citation>
    <scope>NUCLEOTIDE SEQUENCE</scope>
    <source>
        <strain evidence="1">EC-137</strain>
    </source>
</reference>
<gene>
    <name evidence="1" type="ORF">K488DRAFT_78979</name>
</gene>
<reference evidence="1" key="2">
    <citation type="journal article" date="2022" name="New Phytol.">
        <title>Evolutionary transition to the ectomycorrhizal habit in the genomes of a hyperdiverse lineage of mushroom-forming fungi.</title>
        <authorList>
            <person name="Looney B."/>
            <person name="Miyauchi S."/>
            <person name="Morin E."/>
            <person name="Drula E."/>
            <person name="Courty P.E."/>
            <person name="Kohler A."/>
            <person name="Kuo A."/>
            <person name="LaButti K."/>
            <person name="Pangilinan J."/>
            <person name="Lipzen A."/>
            <person name="Riley R."/>
            <person name="Andreopoulos W."/>
            <person name="He G."/>
            <person name="Johnson J."/>
            <person name="Nolan M."/>
            <person name="Tritt A."/>
            <person name="Barry K.W."/>
            <person name="Grigoriev I.V."/>
            <person name="Nagy L.G."/>
            <person name="Hibbett D."/>
            <person name="Henrissat B."/>
            <person name="Matheny P.B."/>
            <person name="Labbe J."/>
            <person name="Martin F.M."/>
        </authorList>
    </citation>
    <scope>NUCLEOTIDE SEQUENCE</scope>
    <source>
        <strain evidence="1">EC-137</strain>
    </source>
</reference>
<protein>
    <submittedName>
        <fullName evidence="1">MFS general substrate transporter</fullName>
    </submittedName>
</protein>
<accession>A0ACB8QJ34</accession>
<dbReference type="EMBL" id="MU273574">
    <property type="protein sequence ID" value="KAI0031591.1"/>
    <property type="molecule type" value="Genomic_DNA"/>
</dbReference>
<comment type="caution">
    <text evidence="1">The sequence shown here is derived from an EMBL/GenBank/DDBJ whole genome shotgun (WGS) entry which is preliminary data.</text>
</comment>
<evidence type="ECO:0000313" key="2">
    <source>
        <dbReference type="Proteomes" id="UP000814128"/>
    </source>
</evidence>
<proteinExistence type="predicted"/>
<sequence>MASLLKVASTTTKTSLDSSCEPEGHKQEPGTSWIAKEEQALPRNNLPVVLFGLLLCSFLAALDQTIVATSLPRIVADLGGGSDSGWVGSAYLLASAAPSPIYGKLYDITGGKLMLYVVLFTFVIGSALCGAARSMTWLIIARAVQGVGGGGILQLVSIVFADIICLKDRGKYGGAWGAMWGIASIIGPILGGVLSDRASWRWCFWINLPTAGIAFVVLFFSLHVSPRRGMNFRQHLAEFDFAGLILLVGGVVCLCLGLNRGEKDWSSPWTITLLTAGGVLLIAALINEAFTRKSAIIPSRLFKTRTTGILLITSTIYIMTFFSAAYYLPLYFQILGLSATEAGVRLLPLFLGASVVTAVCGLLITSLGSTRPIIWAGFVLLTLGYALIAQLSADSPPAMQVLCLLACALGVGALFQAPLIAVQAAMPARDVPAVTAACGLLHMLGGAGGIALGHAVCAGALRRKLGAGAGAAQLALSVGALHDVQDPVARTAIVNALAASIAAIWVVNAVLAGVATVMVLFIKNYTLERVTVQGNAKLSDQEVSAGSVESGMEVEEARTPADALRVVGDGQSESKHEESQ</sequence>
<dbReference type="Proteomes" id="UP000814128">
    <property type="component" value="Unassembled WGS sequence"/>
</dbReference>
<keyword evidence="2" id="KW-1185">Reference proteome</keyword>
<organism evidence="1 2">
    <name type="scientific">Vararia minispora EC-137</name>
    <dbReference type="NCBI Taxonomy" id="1314806"/>
    <lineage>
        <taxon>Eukaryota</taxon>
        <taxon>Fungi</taxon>
        <taxon>Dikarya</taxon>
        <taxon>Basidiomycota</taxon>
        <taxon>Agaricomycotina</taxon>
        <taxon>Agaricomycetes</taxon>
        <taxon>Russulales</taxon>
        <taxon>Lachnocladiaceae</taxon>
        <taxon>Vararia</taxon>
    </lineage>
</organism>
<name>A0ACB8QJ34_9AGAM</name>
<evidence type="ECO:0000313" key="1">
    <source>
        <dbReference type="EMBL" id="KAI0031591.1"/>
    </source>
</evidence>